<evidence type="ECO:0000256" key="1">
    <source>
        <dbReference type="SAM" id="MobiDB-lite"/>
    </source>
</evidence>
<keyword evidence="3" id="KW-1185">Reference proteome</keyword>
<comment type="caution">
    <text evidence="2">The sequence shown here is derived from an EMBL/GenBank/DDBJ whole genome shotgun (WGS) entry which is preliminary data.</text>
</comment>
<feature type="compositionally biased region" description="Polar residues" evidence="1">
    <location>
        <begin position="106"/>
        <end position="120"/>
    </location>
</feature>
<protein>
    <submittedName>
        <fullName evidence="2">Uncharacterized protein</fullName>
    </submittedName>
</protein>
<reference evidence="2 3" key="1">
    <citation type="submission" date="2020-08" db="EMBL/GenBank/DDBJ databases">
        <title>Genomic Encyclopedia of Type Strains, Phase IV (KMG-IV): sequencing the most valuable type-strain genomes for metagenomic binning, comparative biology and taxonomic classification.</title>
        <authorList>
            <person name="Goeker M."/>
        </authorList>
    </citation>
    <scope>NUCLEOTIDE SEQUENCE [LARGE SCALE GENOMIC DNA]</scope>
    <source>
        <strain evidence="2 3">DSM 43350</strain>
    </source>
</reference>
<name>A0A7W9T6E6_9ACTN</name>
<evidence type="ECO:0000313" key="3">
    <source>
        <dbReference type="Proteomes" id="UP000591537"/>
    </source>
</evidence>
<proteinExistence type="predicted"/>
<organism evidence="2 3">
    <name type="scientific">Streptomyces paradoxus</name>
    <dbReference type="NCBI Taxonomy" id="66375"/>
    <lineage>
        <taxon>Bacteria</taxon>
        <taxon>Bacillati</taxon>
        <taxon>Actinomycetota</taxon>
        <taxon>Actinomycetes</taxon>
        <taxon>Kitasatosporales</taxon>
        <taxon>Streptomycetaceae</taxon>
        <taxon>Streptomyces</taxon>
    </lineage>
</organism>
<feature type="compositionally biased region" description="Basic and acidic residues" evidence="1">
    <location>
        <begin position="89"/>
        <end position="98"/>
    </location>
</feature>
<feature type="compositionally biased region" description="Low complexity" evidence="1">
    <location>
        <begin position="79"/>
        <end position="88"/>
    </location>
</feature>
<dbReference type="AlphaFoldDB" id="A0A7W9T6E6"/>
<evidence type="ECO:0000313" key="2">
    <source>
        <dbReference type="EMBL" id="MBB6074935.1"/>
    </source>
</evidence>
<sequence length="127" mass="12160">MGVRPGGCPVCSGGFAAVGKLTGPVGRAGGGSQGARCAGRPFGRGVSRTSSAPVRGAGTVGSAPEGRPAGRSGEAVRLSAPSATAPDADANRSSRESRAGVGPVSSVESSYNSLHQSSSGPVGLPPC</sequence>
<dbReference type="Proteomes" id="UP000591537">
    <property type="component" value="Unassembled WGS sequence"/>
</dbReference>
<dbReference type="RefSeq" id="WP_376772170.1">
    <property type="nucleotide sequence ID" value="NZ_BAAARS010000001.1"/>
</dbReference>
<feature type="region of interest" description="Disordered" evidence="1">
    <location>
        <begin position="19"/>
        <end position="127"/>
    </location>
</feature>
<gene>
    <name evidence="2" type="ORF">HNR57_000819</name>
</gene>
<dbReference type="EMBL" id="JACHGV010000001">
    <property type="protein sequence ID" value="MBB6074935.1"/>
    <property type="molecule type" value="Genomic_DNA"/>
</dbReference>
<accession>A0A7W9T6E6</accession>